<proteinExistence type="predicted"/>
<reference evidence="2" key="1">
    <citation type="submission" date="2017-12" db="EMBL/GenBank/DDBJ databases">
        <authorList>
            <consortium name="DOE Joint Genome Institute"/>
            <person name="Mondo S.J."/>
            <person name="Kjaerbolling I."/>
            <person name="Vesth T.C."/>
            <person name="Frisvad J.C."/>
            <person name="Nybo J.L."/>
            <person name="Theobald S."/>
            <person name="Kuo A."/>
            <person name="Bowyer P."/>
            <person name="Matsuda Y."/>
            <person name="Lyhne E.K."/>
            <person name="Kogle M.E."/>
            <person name="Clum A."/>
            <person name="Lipzen A."/>
            <person name="Salamov A."/>
            <person name="Ngan C.Y."/>
            <person name="Daum C."/>
            <person name="Chiniquy J."/>
            <person name="Barry K."/>
            <person name="LaButti K."/>
            <person name="Haridas S."/>
            <person name="Simmons B.A."/>
            <person name="Magnuson J.K."/>
            <person name="Mortensen U.H."/>
            <person name="Larsen T.O."/>
            <person name="Grigoriev I.V."/>
            <person name="Baker S.E."/>
            <person name="Andersen M.R."/>
            <person name="Nordberg H.P."/>
            <person name="Cantor M.N."/>
            <person name="Hua S.X."/>
        </authorList>
    </citation>
    <scope>NUCLEOTIDE SEQUENCE [LARGE SCALE GENOMIC DNA]</scope>
    <source>
        <strain evidence="2">IBT 19404</strain>
    </source>
</reference>
<evidence type="ECO:0000313" key="2">
    <source>
        <dbReference type="Proteomes" id="UP000235023"/>
    </source>
</evidence>
<organism evidence="1 2">
    <name type="scientific">Aspergillus taichungensis</name>
    <dbReference type="NCBI Taxonomy" id="482145"/>
    <lineage>
        <taxon>Eukaryota</taxon>
        <taxon>Fungi</taxon>
        <taxon>Dikarya</taxon>
        <taxon>Ascomycota</taxon>
        <taxon>Pezizomycotina</taxon>
        <taxon>Eurotiomycetes</taxon>
        <taxon>Eurotiomycetidae</taxon>
        <taxon>Eurotiales</taxon>
        <taxon>Aspergillaceae</taxon>
        <taxon>Aspergillus</taxon>
        <taxon>Aspergillus subgen. Circumdati</taxon>
    </lineage>
</organism>
<accession>A0A2J5HUX1</accession>
<name>A0A2J5HUX1_9EURO</name>
<dbReference type="Proteomes" id="UP000235023">
    <property type="component" value="Unassembled WGS sequence"/>
</dbReference>
<gene>
    <name evidence="1" type="ORF">BDW42DRAFT_169759</name>
</gene>
<keyword evidence="2" id="KW-1185">Reference proteome</keyword>
<dbReference type="AlphaFoldDB" id="A0A2J5HUX1"/>
<dbReference type="EMBL" id="KZ559541">
    <property type="protein sequence ID" value="PLN80998.1"/>
    <property type="molecule type" value="Genomic_DNA"/>
</dbReference>
<evidence type="ECO:0000313" key="1">
    <source>
        <dbReference type="EMBL" id="PLN80998.1"/>
    </source>
</evidence>
<protein>
    <submittedName>
        <fullName evidence="1">Uncharacterized protein</fullName>
    </submittedName>
</protein>
<sequence length="63" mass="6962">MRHPRSADTISSRRIQKCLSSLNHPLGTQSARDGLYKVSLSTRIRTALPDGDHVIAARDYPSS</sequence>